<dbReference type="OrthoDB" id="448455at2759"/>
<feature type="non-terminal residue" evidence="3">
    <location>
        <position position="1"/>
    </location>
</feature>
<name>A0A3N4KJS8_9PEZI</name>
<proteinExistence type="predicted"/>
<keyword evidence="1" id="KW-0677">Repeat</keyword>
<reference evidence="3 4" key="1">
    <citation type="journal article" date="2018" name="Nat. Ecol. Evol.">
        <title>Pezizomycetes genomes reveal the molecular basis of ectomycorrhizal truffle lifestyle.</title>
        <authorList>
            <person name="Murat C."/>
            <person name="Payen T."/>
            <person name="Noel B."/>
            <person name="Kuo A."/>
            <person name="Morin E."/>
            <person name="Chen J."/>
            <person name="Kohler A."/>
            <person name="Krizsan K."/>
            <person name="Balestrini R."/>
            <person name="Da Silva C."/>
            <person name="Montanini B."/>
            <person name="Hainaut M."/>
            <person name="Levati E."/>
            <person name="Barry K.W."/>
            <person name="Belfiori B."/>
            <person name="Cichocki N."/>
            <person name="Clum A."/>
            <person name="Dockter R.B."/>
            <person name="Fauchery L."/>
            <person name="Guy J."/>
            <person name="Iotti M."/>
            <person name="Le Tacon F."/>
            <person name="Lindquist E.A."/>
            <person name="Lipzen A."/>
            <person name="Malagnac F."/>
            <person name="Mello A."/>
            <person name="Molinier V."/>
            <person name="Miyauchi S."/>
            <person name="Poulain J."/>
            <person name="Riccioni C."/>
            <person name="Rubini A."/>
            <person name="Sitrit Y."/>
            <person name="Splivallo R."/>
            <person name="Traeger S."/>
            <person name="Wang M."/>
            <person name="Zifcakova L."/>
            <person name="Wipf D."/>
            <person name="Zambonelli A."/>
            <person name="Paolocci F."/>
            <person name="Nowrousian M."/>
            <person name="Ottonello S."/>
            <person name="Baldrian P."/>
            <person name="Spatafora J.W."/>
            <person name="Henrissat B."/>
            <person name="Nagy L.G."/>
            <person name="Aury J.M."/>
            <person name="Wincker P."/>
            <person name="Grigoriev I.V."/>
            <person name="Bonfante P."/>
            <person name="Martin F.M."/>
        </authorList>
    </citation>
    <scope>NUCLEOTIDE SEQUENCE [LARGE SCALE GENOMIC DNA]</scope>
    <source>
        <strain evidence="3 4">CCBAS932</strain>
    </source>
</reference>
<keyword evidence="4" id="KW-1185">Reference proteome</keyword>
<dbReference type="PANTHER" id="PTHR10039:SF16">
    <property type="entry name" value="GPI INOSITOL-DEACYLASE"/>
    <property type="match status" value="1"/>
</dbReference>
<accession>A0A3N4KJS8</accession>
<dbReference type="Pfam" id="PF24883">
    <property type="entry name" value="NPHP3_N"/>
    <property type="match status" value="1"/>
</dbReference>
<protein>
    <recommendedName>
        <fullName evidence="2">Nephrocystin 3-like N-terminal domain-containing protein</fullName>
    </recommendedName>
</protein>
<dbReference type="InParanoid" id="A0A3N4KJS8"/>
<dbReference type="InterPro" id="IPR056884">
    <property type="entry name" value="NPHP3-like_N"/>
</dbReference>
<sequence length="139" mass="16160">VIKHLKDRVDASDCGVAYIYFDYKGRGNQTPILVLASLVKQLGYQIPHLPQKISKLYEDLEHKGERPSLEELLVVLLSIFASFKRAFIIFDALDECNQKGQRDRLLPYFIVWGRVVPIYLSQVDIILKTYRCHSKTYQE</sequence>
<organism evidence="3 4">
    <name type="scientific">Morchella conica CCBAS932</name>
    <dbReference type="NCBI Taxonomy" id="1392247"/>
    <lineage>
        <taxon>Eukaryota</taxon>
        <taxon>Fungi</taxon>
        <taxon>Dikarya</taxon>
        <taxon>Ascomycota</taxon>
        <taxon>Pezizomycotina</taxon>
        <taxon>Pezizomycetes</taxon>
        <taxon>Pezizales</taxon>
        <taxon>Morchellaceae</taxon>
        <taxon>Morchella</taxon>
    </lineage>
</organism>
<dbReference type="AlphaFoldDB" id="A0A3N4KJS8"/>
<evidence type="ECO:0000256" key="1">
    <source>
        <dbReference type="ARBA" id="ARBA00022737"/>
    </source>
</evidence>
<gene>
    <name evidence="3" type="ORF">P167DRAFT_525367</name>
</gene>
<dbReference type="Gene3D" id="3.40.50.300">
    <property type="entry name" value="P-loop containing nucleotide triphosphate hydrolases"/>
    <property type="match status" value="1"/>
</dbReference>
<dbReference type="PANTHER" id="PTHR10039">
    <property type="entry name" value="AMELOGENIN"/>
    <property type="match status" value="1"/>
</dbReference>
<dbReference type="STRING" id="1392247.A0A3N4KJS8"/>
<dbReference type="Proteomes" id="UP000277580">
    <property type="component" value="Unassembled WGS sequence"/>
</dbReference>
<evidence type="ECO:0000313" key="3">
    <source>
        <dbReference type="EMBL" id="RPB10817.1"/>
    </source>
</evidence>
<evidence type="ECO:0000259" key="2">
    <source>
        <dbReference type="Pfam" id="PF24883"/>
    </source>
</evidence>
<feature type="domain" description="Nephrocystin 3-like N-terminal" evidence="2">
    <location>
        <begin position="1"/>
        <end position="103"/>
    </location>
</feature>
<evidence type="ECO:0000313" key="4">
    <source>
        <dbReference type="Proteomes" id="UP000277580"/>
    </source>
</evidence>
<dbReference type="InterPro" id="IPR027417">
    <property type="entry name" value="P-loop_NTPase"/>
</dbReference>
<dbReference type="EMBL" id="ML119140">
    <property type="protein sequence ID" value="RPB10817.1"/>
    <property type="molecule type" value="Genomic_DNA"/>
</dbReference>